<sequence length="54" mass="6378">MERQPEFYMETTRTTRIERHSIVSDLAGHGFKEEDYPVVDYESELQTAKSITVR</sequence>
<evidence type="ECO:0008006" key="3">
    <source>
        <dbReference type="Google" id="ProtNLM"/>
    </source>
</evidence>
<dbReference type="Proteomes" id="UP000000763">
    <property type="component" value="Chromosome 3"/>
</dbReference>
<reference evidence="2" key="1">
    <citation type="journal article" date="2005" name="Nature">
        <title>The map-based sequence of the rice genome.</title>
        <authorList>
            <consortium name="International rice genome sequencing project (IRGSP)"/>
            <person name="Matsumoto T."/>
            <person name="Wu J."/>
            <person name="Kanamori H."/>
            <person name="Katayose Y."/>
            <person name="Fujisawa M."/>
            <person name="Namiki N."/>
            <person name="Mizuno H."/>
            <person name="Yamamoto K."/>
            <person name="Antonio B.A."/>
            <person name="Baba T."/>
            <person name="Sakata K."/>
            <person name="Nagamura Y."/>
            <person name="Aoki H."/>
            <person name="Arikawa K."/>
            <person name="Arita K."/>
            <person name="Bito T."/>
            <person name="Chiden Y."/>
            <person name="Fujitsuka N."/>
            <person name="Fukunaka R."/>
            <person name="Hamada M."/>
            <person name="Harada C."/>
            <person name="Hayashi A."/>
            <person name="Hijishita S."/>
            <person name="Honda M."/>
            <person name="Hosokawa S."/>
            <person name="Ichikawa Y."/>
            <person name="Idonuma A."/>
            <person name="Iijima M."/>
            <person name="Ikeda M."/>
            <person name="Ikeno M."/>
            <person name="Ito K."/>
            <person name="Ito S."/>
            <person name="Ito T."/>
            <person name="Ito Y."/>
            <person name="Ito Y."/>
            <person name="Iwabuchi A."/>
            <person name="Kamiya K."/>
            <person name="Karasawa W."/>
            <person name="Kurita K."/>
            <person name="Katagiri S."/>
            <person name="Kikuta A."/>
            <person name="Kobayashi H."/>
            <person name="Kobayashi N."/>
            <person name="Machita K."/>
            <person name="Maehara T."/>
            <person name="Masukawa M."/>
            <person name="Mizubayashi T."/>
            <person name="Mukai Y."/>
            <person name="Nagasaki H."/>
            <person name="Nagata Y."/>
            <person name="Naito S."/>
            <person name="Nakashima M."/>
            <person name="Nakama Y."/>
            <person name="Nakamichi Y."/>
            <person name="Nakamura M."/>
            <person name="Meguro A."/>
            <person name="Negishi M."/>
            <person name="Ohta I."/>
            <person name="Ohta T."/>
            <person name="Okamoto M."/>
            <person name="Ono N."/>
            <person name="Saji S."/>
            <person name="Sakaguchi M."/>
            <person name="Sakai K."/>
            <person name="Shibata M."/>
            <person name="Shimokawa T."/>
            <person name="Song J."/>
            <person name="Takazaki Y."/>
            <person name="Terasawa K."/>
            <person name="Tsugane M."/>
            <person name="Tsuji K."/>
            <person name="Ueda S."/>
            <person name="Waki K."/>
            <person name="Yamagata H."/>
            <person name="Yamamoto M."/>
            <person name="Yamamoto S."/>
            <person name="Yamane H."/>
            <person name="Yoshiki S."/>
            <person name="Yoshihara R."/>
            <person name="Yukawa K."/>
            <person name="Zhong H."/>
            <person name="Yano M."/>
            <person name="Yuan Q."/>
            <person name="Ouyang S."/>
            <person name="Liu J."/>
            <person name="Jones K.M."/>
            <person name="Gansberger K."/>
            <person name="Moffat K."/>
            <person name="Hill J."/>
            <person name="Bera J."/>
            <person name="Fadrosh D."/>
            <person name="Jin S."/>
            <person name="Johri S."/>
            <person name="Kim M."/>
            <person name="Overton L."/>
            <person name="Reardon M."/>
            <person name="Tsitrin T."/>
            <person name="Vuong H."/>
            <person name="Weaver B."/>
            <person name="Ciecko A."/>
            <person name="Tallon L."/>
            <person name="Jackson J."/>
            <person name="Pai G."/>
            <person name="Aken S.V."/>
            <person name="Utterback T."/>
            <person name="Reidmuller S."/>
            <person name="Feldblyum T."/>
            <person name="Hsiao J."/>
            <person name="Zismann V."/>
            <person name="Iobst S."/>
            <person name="de Vazeille A.R."/>
            <person name="Buell C.R."/>
            <person name="Ying K."/>
            <person name="Li Y."/>
            <person name="Lu T."/>
            <person name="Huang Y."/>
            <person name="Zhao Q."/>
            <person name="Feng Q."/>
            <person name="Zhang L."/>
            <person name="Zhu J."/>
            <person name="Weng Q."/>
            <person name="Mu J."/>
            <person name="Lu Y."/>
            <person name="Fan D."/>
            <person name="Liu Y."/>
            <person name="Guan J."/>
            <person name="Zhang Y."/>
            <person name="Yu S."/>
            <person name="Liu X."/>
            <person name="Zhang Y."/>
            <person name="Hong G."/>
            <person name="Han B."/>
            <person name="Choisne N."/>
            <person name="Demange N."/>
            <person name="Orjeda G."/>
            <person name="Samain S."/>
            <person name="Cattolico L."/>
            <person name="Pelletier E."/>
            <person name="Couloux A."/>
            <person name="Segurens B."/>
            <person name="Wincker P."/>
            <person name="D'Hont A."/>
            <person name="Scarpelli C."/>
            <person name="Weissenbach J."/>
            <person name="Salanoubat M."/>
            <person name="Quetier F."/>
            <person name="Yu Y."/>
            <person name="Kim H.R."/>
            <person name="Rambo T."/>
            <person name="Currie J."/>
            <person name="Collura K."/>
            <person name="Luo M."/>
            <person name="Yang T."/>
            <person name="Ammiraju J.S.S."/>
            <person name="Engler F."/>
            <person name="Soderlund C."/>
            <person name="Wing R.A."/>
            <person name="Palmer L.E."/>
            <person name="de la Bastide M."/>
            <person name="Spiegel L."/>
            <person name="Nascimento L."/>
            <person name="Zutavern T."/>
            <person name="O'Shaughnessy A."/>
            <person name="Dike S."/>
            <person name="Dedhia N."/>
            <person name="Preston R."/>
            <person name="Balija V."/>
            <person name="McCombie W.R."/>
            <person name="Chow T."/>
            <person name="Chen H."/>
            <person name="Chung M."/>
            <person name="Chen C."/>
            <person name="Shaw J."/>
            <person name="Wu H."/>
            <person name="Hsiao K."/>
            <person name="Chao Y."/>
            <person name="Chu M."/>
            <person name="Cheng C."/>
            <person name="Hour A."/>
            <person name="Lee P."/>
            <person name="Lin S."/>
            <person name="Lin Y."/>
            <person name="Liou J."/>
            <person name="Liu S."/>
            <person name="Hsing Y."/>
            <person name="Raghuvanshi S."/>
            <person name="Mohanty A."/>
            <person name="Bharti A.K."/>
            <person name="Gaur A."/>
            <person name="Gupta V."/>
            <person name="Kumar D."/>
            <person name="Ravi V."/>
            <person name="Vij S."/>
            <person name="Kapur A."/>
            <person name="Khurana P."/>
            <person name="Khurana P."/>
            <person name="Khurana J.P."/>
            <person name="Tyagi A.K."/>
            <person name="Gaikwad K."/>
            <person name="Singh A."/>
            <person name="Dalal V."/>
            <person name="Srivastava S."/>
            <person name="Dixit A."/>
            <person name="Pal A.K."/>
            <person name="Ghazi I.A."/>
            <person name="Yadav M."/>
            <person name="Pandit A."/>
            <person name="Bhargava A."/>
            <person name="Sureshbabu K."/>
            <person name="Batra K."/>
            <person name="Sharma T.R."/>
            <person name="Mohapatra T."/>
            <person name="Singh N.K."/>
            <person name="Messing J."/>
            <person name="Nelson A.B."/>
            <person name="Fuks G."/>
            <person name="Kavchok S."/>
            <person name="Keizer G."/>
            <person name="Linton E."/>
            <person name="Llaca V."/>
            <person name="Song R."/>
            <person name="Tanyolac B."/>
            <person name="Young S."/>
            <person name="Ho-Il K."/>
            <person name="Hahn J.H."/>
            <person name="Sangsakoo G."/>
            <person name="Vanavichit A."/>
            <person name="de Mattos Luiz.A.T."/>
            <person name="Zimmer P.D."/>
            <person name="Malone G."/>
            <person name="Dellagostin O."/>
            <person name="de Oliveira A.C."/>
            <person name="Bevan M."/>
            <person name="Bancroft I."/>
            <person name="Minx P."/>
            <person name="Cordum H."/>
            <person name="Wilson R."/>
            <person name="Cheng Z."/>
            <person name="Jin W."/>
            <person name="Jiang J."/>
            <person name="Leong S.A."/>
            <person name="Iwama H."/>
            <person name="Gojobori T."/>
            <person name="Itoh T."/>
            <person name="Niimura Y."/>
            <person name="Fujii Y."/>
            <person name="Habara T."/>
            <person name="Sakai H."/>
            <person name="Sato Y."/>
            <person name="Wilson G."/>
            <person name="Kumar K."/>
            <person name="McCouch S."/>
            <person name="Juretic N."/>
            <person name="Hoen D."/>
            <person name="Wright S."/>
            <person name="Bruskiewich R."/>
            <person name="Bureau T."/>
            <person name="Miyao A."/>
            <person name="Hirochika H."/>
            <person name="Nishikawa T."/>
            <person name="Kadowaki K."/>
            <person name="Sugiura M."/>
            <person name="Burr B."/>
            <person name="Sasaki T."/>
        </authorList>
    </citation>
    <scope>NUCLEOTIDE SEQUENCE [LARGE SCALE GENOMIC DNA]</scope>
    <source>
        <strain evidence="2">cv. Nipponbare</strain>
    </source>
</reference>
<accession>Q75HL8</accession>
<reference evidence="2" key="2">
    <citation type="journal article" date="2008" name="Nucleic Acids Res.">
        <title>The rice annotation project database (RAP-DB): 2008 update.</title>
        <authorList>
            <consortium name="The rice annotation project (RAP)"/>
        </authorList>
    </citation>
    <scope>GENOME REANNOTATION</scope>
    <source>
        <strain evidence="2">cv. Nipponbare</strain>
    </source>
</reference>
<proteinExistence type="predicted"/>
<evidence type="ECO:0000313" key="1">
    <source>
        <dbReference type="EMBL" id="AAR89885.1"/>
    </source>
</evidence>
<organism evidence="1 2">
    <name type="scientific">Oryza sativa subsp. japonica</name>
    <name type="common">Rice</name>
    <dbReference type="NCBI Taxonomy" id="39947"/>
    <lineage>
        <taxon>Eukaryota</taxon>
        <taxon>Viridiplantae</taxon>
        <taxon>Streptophyta</taxon>
        <taxon>Embryophyta</taxon>
        <taxon>Tracheophyta</taxon>
        <taxon>Spermatophyta</taxon>
        <taxon>Magnoliopsida</taxon>
        <taxon>Liliopsida</taxon>
        <taxon>Poales</taxon>
        <taxon>Poaceae</taxon>
        <taxon>BOP clade</taxon>
        <taxon>Oryzoideae</taxon>
        <taxon>Oryzeae</taxon>
        <taxon>Oryzinae</taxon>
        <taxon>Oryza</taxon>
        <taxon>Oryza sativa</taxon>
    </lineage>
</organism>
<dbReference type="EMBL" id="AC135501">
    <property type="protein sequence ID" value="AAR89885.1"/>
    <property type="molecule type" value="Genomic_DNA"/>
</dbReference>
<evidence type="ECO:0000313" key="2">
    <source>
        <dbReference type="Proteomes" id="UP000000763"/>
    </source>
</evidence>
<name>Q75HL8_ORYSJ</name>
<gene>
    <name evidence="1" type="primary">OSJNBb0011J16.11</name>
</gene>
<dbReference type="AlphaFoldDB" id="Q75HL8"/>
<protein>
    <recommendedName>
        <fullName evidence="3">Ulp1 protease-like</fullName>
    </recommendedName>
</protein>